<dbReference type="Proteomes" id="UP000663868">
    <property type="component" value="Unassembled WGS sequence"/>
</dbReference>
<dbReference type="EMBL" id="CAJNOE010003296">
    <property type="protein sequence ID" value="CAF1501459.1"/>
    <property type="molecule type" value="Genomic_DNA"/>
</dbReference>
<evidence type="ECO:0000313" key="1">
    <source>
        <dbReference type="EMBL" id="CAF1501459.1"/>
    </source>
</evidence>
<evidence type="ECO:0000313" key="3">
    <source>
        <dbReference type="Proteomes" id="UP000663860"/>
    </source>
</evidence>
<comment type="caution">
    <text evidence="1">The sequence shown here is derived from an EMBL/GenBank/DDBJ whole genome shotgun (WGS) entry which is preliminary data.</text>
</comment>
<accession>A0A815TD52</accession>
<organism evidence="1 3">
    <name type="scientific">Adineta steineri</name>
    <dbReference type="NCBI Taxonomy" id="433720"/>
    <lineage>
        <taxon>Eukaryota</taxon>
        <taxon>Metazoa</taxon>
        <taxon>Spiralia</taxon>
        <taxon>Gnathifera</taxon>
        <taxon>Rotifera</taxon>
        <taxon>Eurotatoria</taxon>
        <taxon>Bdelloidea</taxon>
        <taxon>Adinetida</taxon>
        <taxon>Adinetidae</taxon>
        <taxon>Adineta</taxon>
    </lineage>
</organism>
<sequence length="64" mass="7441">MHHYSLPRLSYNLPEFRRTTVTTSESQSISSSPPSYDDIIQLNSMSITMQTQIELPPSYNDFMR</sequence>
<protein>
    <submittedName>
        <fullName evidence="1">Uncharacterized protein</fullName>
    </submittedName>
</protein>
<gene>
    <name evidence="1" type="ORF">IZO911_LOCUS45026</name>
    <name evidence="2" type="ORF">KXQ929_LOCUS43376</name>
</gene>
<feature type="non-terminal residue" evidence="1">
    <location>
        <position position="64"/>
    </location>
</feature>
<reference evidence="1" key="1">
    <citation type="submission" date="2021-02" db="EMBL/GenBank/DDBJ databases">
        <authorList>
            <person name="Nowell W R."/>
        </authorList>
    </citation>
    <scope>NUCLEOTIDE SEQUENCE</scope>
</reference>
<dbReference type="Proteomes" id="UP000663860">
    <property type="component" value="Unassembled WGS sequence"/>
</dbReference>
<proteinExistence type="predicted"/>
<name>A0A815TD52_9BILA</name>
<dbReference type="AlphaFoldDB" id="A0A815TD52"/>
<evidence type="ECO:0000313" key="2">
    <source>
        <dbReference type="EMBL" id="CAF4261666.1"/>
    </source>
</evidence>
<dbReference type="EMBL" id="CAJOBB010011490">
    <property type="protein sequence ID" value="CAF4261666.1"/>
    <property type="molecule type" value="Genomic_DNA"/>
</dbReference>